<proteinExistence type="predicted"/>
<dbReference type="EMBL" id="JAKOGI010000070">
    <property type="protein sequence ID" value="KAJ8445800.1"/>
    <property type="molecule type" value="Genomic_DNA"/>
</dbReference>
<dbReference type="AlphaFoldDB" id="A0A9Q1QMR8"/>
<feature type="region of interest" description="Disordered" evidence="1">
    <location>
        <begin position="210"/>
        <end position="231"/>
    </location>
</feature>
<reference evidence="2" key="1">
    <citation type="submission" date="2022-04" db="EMBL/GenBank/DDBJ databases">
        <title>Carnegiea gigantea Genome sequencing and assembly v2.</title>
        <authorList>
            <person name="Copetti D."/>
            <person name="Sanderson M.J."/>
            <person name="Burquez A."/>
            <person name="Wojciechowski M.F."/>
        </authorList>
    </citation>
    <scope>NUCLEOTIDE SEQUENCE</scope>
    <source>
        <strain evidence="2">SGP5-SGP5p</strain>
        <tissue evidence="2">Aerial part</tissue>
    </source>
</reference>
<evidence type="ECO:0000313" key="3">
    <source>
        <dbReference type="Proteomes" id="UP001153076"/>
    </source>
</evidence>
<dbReference type="OrthoDB" id="1736819at2759"/>
<feature type="compositionally biased region" description="Basic and acidic residues" evidence="1">
    <location>
        <begin position="217"/>
        <end position="228"/>
    </location>
</feature>
<gene>
    <name evidence="2" type="ORF">Cgig2_027881</name>
</gene>
<evidence type="ECO:0000256" key="1">
    <source>
        <dbReference type="SAM" id="MobiDB-lite"/>
    </source>
</evidence>
<accession>A0A9Q1QMR8</accession>
<dbReference type="SMART" id="SM00028">
    <property type="entry name" value="TPR"/>
    <property type="match status" value="2"/>
</dbReference>
<dbReference type="PANTHER" id="PTHR45181:SF8">
    <property type="entry name" value="HEAT SHOCK PROTEIN DNAJ WITH TETRATRICOPEPTIDE REPEAT-CONTAINING PROTEIN"/>
    <property type="match status" value="1"/>
</dbReference>
<name>A0A9Q1QMR8_9CARY</name>
<dbReference type="InterPro" id="IPR019734">
    <property type="entry name" value="TPR_rpt"/>
</dbReference>
<protein>
    <submittedName>
        <fullName evidence="2">Uncharacterized protein</fullName>
    </submittedName>
</protein>
<sequence>MCFVFEVSNLNKVNGNANPVSVDSTGLETDKLGDIGYVFTSYGIDLGESDTVQKEELKFRQGVGEPCLNEMPAQNYSTGGAALSFGVVANDQADNEYVQAGKVGLEFELSDEMKKLNIKNVEKGAESVSGEPEAYTGAEDRENLKFTNGGLGVASTNSGASITADLTGQESDDAQFHFISSDGSSIEEKFAFAASLPAQQLMLSLRRQPRDITTSESMDKHGTERIEEQESESALSAAKKACDKWRKRGNEAYEKGELSKAEDFYTWGVNCVPPDDTSTVAFRPLVRYYSNCAATRMALRRVREAMQDCLIAIKLDPTFHRAHIRAAK</sequence>
<dbReference type="InterPro" id="IPR011990">
    <property type="entry name" value="TPR-like_helical_dom_sf"/>
</dbReference>
<dbReference type="Gene3D" id="1.25.40.10">
    <property type="entry name" value="Tetratricopeptide repeat domain"/>
    <property type="match status" value="1"/>
</dbReference>
<dbReference type="SUPFAM" id="SSF48452">
    <property type="entry name" value="TPR-like"/>
    <property type="match status" value="1"/>
</dbReference>
<dbReference type="PANTHER" id="PTHR45181">
    <property type="entry name" value="HEAT SHOCK PROTEIN DNAJ WITH TETRATRICOPEPTIDE REPEAT-CONTAINING PROTEIN"/>
    <property type="match status" value="1"/>
</dbReference>
<evidence type="ECO:0000313" key="2">
    <source>
        <dbReference type="EMBL" id="KAJ8445800.1"/>
    </source>
</evidence>
<keyword evidence="3" id="KW-1185">Reference proteome</keyword>
<organism evidence="2 3">
    <name type="scientific">Carnegiea gigantea</name>
    <dbReference type="NCBI Taxonomy" id="171969"/>
    <lineage>
        <taxon>Eukaryota</taxon>
        <taxon>Viridiplantae</taxon>
        <taxon>Streptophyta</taxon>
        <taxon>Embryophyta</taxon>
        <taxon>Tracheophyta</taxon>
        <taxon>Spermatophyta</taxon>
        <taxon>Magnoliopsida</taxon>
        <taxon>eudicotyledons</taxon>
        <taxon>Gunneridae</taxon>
        <taxon>Pentapetalae</taxon>
        <taxon>Caryophyllales</taxon>
        <taxon>Cactineae</taxon>
        <taxon>Cactaceae</taxon>
        <taxon>Cactoideae</taxon>
        <taxon>Echinocereeae</taxon>
        <taxon>Carnegiea</taxon>
    </lineage>
</organism>
<dbReference type="Proteomes" id="UP001153076">
    <property type="component" value="Unassembled WGS sequence"/>
</dbReference>
<comment type="caution">
    <text evidence="2">The sequence shown here is derived from an EMBL/GenBank/DDBJ whole genome shotgun (WGS) entry which is preliminary data.</text>
</comment>